<evidence type="ECO:0000313" key="2">
    <source>
        <dbReference type="EMBL" id="MDH6059701.1"/>
    </source>
</evidence>
<dbReference type="RefSeq" id="WP_280653713.1">
    <property type="nucleotide sequence ID" value="NZ_JANQDH010000029.1"/>
</dbReference>
<name>A0AA43GQ78_9CYAN</name>
<protein>
    <submittedName>
        <fullName evidence="2">Uncharacterized protein</fullName>
    </submittedName>
</protein>
<sequence>MTSKSPIDTKCDRPQYPKFSSDSSPSPQTAKNTHDTNHQPTKPEL</sequence>
<organism evidence="2 3">
    <name type="scientific">Chrysosporum bergii ANA360D</name>
    <dbReference type="NCBI Taxonomy" id="617107"/>
    <lineage>
        <taxon>Bacteria</taxon>
        <taxon>Bacillati</taxon>
        <taxon>Cyanobacteriota</taxon>
        <taxon>Cyanophyceae</taxon>
        <taxon>Nostocales</taxon>
        <taxon>Nodulariaceae</taxon>
        <taxon>Chrysosporum</taxon>
    </lineage>
</organism>
<dbReference type="Proteomes" id="UP001159387">
    <property type="component" value="Unassembled WGS sequence"/>
</dbReference>
<dbReference type="AlphaFoldDB" id="A0AA43GQ78"/>
<gene>
    <name evidence="2" type="ORF">NWP17_04485</name>
</gene>
<comment type="caution">
    <text evidence="2">The sequence shown here is derived from an EMBL/GenBank/DDBJ whole genome shotgun (WGS) entry which is preliminary data.</text>
</comment>
<feature type="region of interest" description="Disordered" evidence="1">
    <location>
        <begin position="1"/>
        <end position="45"/>
    </location>
</feature>
<dbReference type="EMBL" id="JANQDH010000029">
    <property type="protein sequence ID" value="MDH6059701.1"/>
    <property type="molecule type" value="Genomic_DNA"/>
</dbReference>
<evidence type="ECO:0000256" key="1">
    <source>
        <dbReference type="SAM" id="MobiDB-lite"/>
    </source>
</evidence>
<keyword evidence="3" id="KW-1185">Reference proteome</keyword>
<feature type="compositionally biased region" description="Polar residues" evidence="1">
    <location>
        <begin position="18"/>
        <end position="31"/>
    </location>
</feature>
<reference evidence="2 3" key="1">
    <citation type="journal article" date="2023" name="J. Phycol.">
        <title>Chrysosporum ovalisporum is synonymous with the true-branching cyanobacterium Umezakia natans (Nostocales/Aphanizomenonaceae).</title>
        <authorList>
            <person name="McGregor G.B."/>
            <person name="Sendall B.C."/>
            <person name="Niiyama Y."/>
            <person name="Tuji A."/>
            <person name="Willis A."/>
        </authorList>
    </citation>
    <scope>NUCLEOTIDE SEQUENCE [LARGE SCALE GENOMIC DNA]</scope>
    <source>
        <strain evidence="2 3">ANA360D</strain>
    </source>
</reference>
<feature type="compositionally biased region" description="Basic and acidic residues" evidence="1">
    <location>
        <begin position="32"/>
        <end position="45"/>
    </location>
</feature>
<evidence type="ECO:0000313" key="3">
    <source>
        <dbReference type="Proteomes" id="UP001159387"/>
    </source>
</evidence>
<accession>A0AA43GQ78</accession>
<proteinExistence type="predicted"/>